<proteinExistence type="predicted"/>
<accession>A0A382KCY2</accession>
<reference evidence="1" key="1">
    <citation type="submission" date="2018-05" db="EMBL/GenBank/DDBJ databases">
        <authorList>
            <person name="Lanie J.A."/>
            <person name="Ng W.-L."/>
            <person name="Kazmierczak K.M."/>
            <person name="Andrzejewski T.M."/>
            <person name="Davidsen T.M."/>
            <person name="Wayne K.J."/>
            <person name="Tettelin H."/>
            <person name="Glass J.I."/>
            <person name="Rusch D."/>
            <person name="Podicherti R."/>
            <person name="Tsui H.-C.T."/>
            <person name="Winkler M.E."/>
        </authorList>
    </citation>
    <scope>NUCLEOTIDE SEQUENCE</scope>
</reference>
<name>A0A382KCY2_9ZZZZ</name>
<dbReference type="EMBL" id="UINC01079337">
    <property type="protein sequence ID" value="SVC21242.1"/>
    <property type="molecule type" value="Genomic_DNA"/>
</dbReference>
<gene>
    <name evidence="1" type="ORF">METZ01_LOCUS274096</name>
</gene>
<sequence>MPGVGAIHTDEIRPTLAPLEKELGIDLMNNTLGSVGKREFSGDIDVALQIDTDKIPEFVERLKKSSQILDIAKSSVIMTKVKIADFDKSKEDGRPRTGYVQVDFMPGDPDWLKTYYHSPNEKDSQYKGVYRNIMIASIAGNINIEDSEEKIDDGRPLQSKRFMWSPRDGLVRVLRRPVPKKSGQGYTKKNNNKIIAGPWKTADEIAKNLGLDNGDDLDSYETLVKVIKKNLSNEDQKAIFTAFADNYTIKGLGIPPELQQYDQGEL</sequence>
<dbReference type="AlphaFoldDB" id="A0A382KCY2"/>
<organism evidence="1">
    <name type="scientific">marine metagenome</name>
    <dbReference type="NCBI Taxonomy" id="408172"/>
    <lineage>
        <taxon>unclassified sequences</taxon>
        <taxon>metagenomes</taxon>
        <taxon>ecological metagenomes</taxon>
    </lineage>
</organism>
<evidence type="ECO:0000313" key="1">
    <source>
        <dbReference type="EMBL" id="SVC21242.1"/>
    </source>
</evidence>
<protein>
    <submittedName>
        <fullName evidence="1">Uncharacterized protein</fullName>
    </submittedName>
</protein>